<evidence type="ECO:0000313" key="2">
    <source>
        <dbReference type="WBParaSite" id="Hba_20831"/>
    </source>
</evidence>
<sequence>MSAESNSYLLWKTSKKEASHVTDKQECTLRICRNADACWNIKSCNNVVTSTDQTKLRMRQVFTISRALETPIDCESQMNF</sequence>
<proteinExistence type="predicted"/>
<name>A0A1I7XTH6_HETBA</name>
<dbReference type="AlphaFoldDB" id="A0A1I7XTH6"/>
<evidence type="ECO:0000313" key="1">
    <source>
        <dbReference type="Proteomes" id="UP000095283"/>
    </source>
</evidence>
<reference evidence="2" key="1">
    <citation type="submission" date="2016-11" db="UniProtKB">
        <authorList>
            <consortium name="WormBaseParasite"/>
        </authorList>
    </citation>
    <scope>IDENTIFICATION</scope>
</reference>
<dbReference type="WBParaSite" id="Hba_20831">
    <property type="protein sequence ID" value="Hba_20831"/>
    <property type="gene ID" value="Hba_20831"/>
</dbReference>
<dbReference type="Proteomes" id="UP000095283">
    <property type="component" value="Unplaced"/>
</dbReference>
<protein>
    <submittedName>
        <fullName evidence="2">Ovule protein</fullName>
    </submittedName>
</protein>
<organism evidence="1 2">
    <name type="scientific">Heterorhabditis bacteriophora</name>
    <name type="common">Entomopathogenic nematode worm</name>
    <dbReference type="NCBI Taxonomy" id="37862"/>
    <lineage>
        <taxon>Eukaryota</taxon>
        <taxon>Metazoa</taxon>
        <taxon>Ecdysozoa</taxon>
        <taxon>Nematoda</taxon>
        <taxon>Chromadorea</taxon>
        <taxon>Rhabditida</taxon>
        <taxon>Rhabditina</taxon>
        <taxon>Rhabditomorpha</taxon>
        <taxon>Strongyloidea</taxon>
        <taxon>Heterorhabditidae</taxon>
        <taxon>Heterorhabditis</taxon>
    </lineage>
</organism>
<keyword evidence="1" id="KW-1185">Reference proteome</keyword>
<accession>A0A1I7XTH6</accession>